<sequence>MNDISLSKRLKTVASFVQKGARVADIGSDHAYLPVYLIKNGTAQFAVAGEVNKGPFQAALKQISKFGFEHAIQPKLGNGLSVMEGESIDTVTIAGMGGPLIADILDEGKERLTTVKRLILQPNIAADRIRRWLIEDSWELLDEVILKEDGHIYEVLVAEKGNPKTLYGSSDVEKEIWLGPKLLREKSHIFMEKWKRELVQLEKIQQQLYVASESENMEARKREIDQKITWLKEVLL</sequence>
<dbReference type="Proteomes" id="UP000784880">
    <property type="component" value="Unassembled WGS sequence"/>
</dbReference>
<dbReference type="InterPro" id="IPR006901">
    <property type="entry name" value="TrmK"/>
</dbReference>
<reference evidence="1 2" key="1">
    <citation type="submission" date="2021-06" db="EMBL/GenBank/DDBJ databases">
        <title>Bacillus sp. RD4P76, an endophyte from a halophyte.</title>
        <authorList>
            <person name="Sun J.-Q."/>
        </authorList>
    </citation>
    <scope>NUCLEOTIDE SEQUENCE [LARGE SCALE GENOMIC DNA]</scope>
    <source>
        <strain evidence="1 2">CGMCC 1.15917</strain>
    </source>
</reference>
<evidence type="ECO:0000313" key="1">
    <source>
        <dbReference type="EMBL" id="MBU9712077.1"/>
    </source>
</evidence>
<dbReference type="EMBL" id="JAHQCS010000092">
    <property type="protein sequence ID" value="MBU9712077.1"/>
    <property type="molecule type" value="Genomic_DNA"/>
</dbReference>
<protein>
    <submittedName>
        <fullName evidence="1">tRNA (Adenine(22)-N(1))-methyltransferase TrmK</fullName>
    </submittedName>
</protein>
<gene>
    <name evidence="1" type="ORF">KS419_10030</name>
</gene>
<accession>A0ABS6JEI4</accession>
<dbReference type="PANTHER" id="PTHR38451">
    <property type="entry name" value="TRNA (ADENINE(22)-N(1))-METHYLTRANSFERASE"/>
    <property type="match status" value="1"/>
</dbReference>
<proteinExistence type="predicted"/>
<dbReference type="Pfam" id="PF04816">
    <property type="entry name" value="TrmK"/>
    <property type="match status" value="1"/>
</dbReference>
<keyword evidence="2" id="KW-1185">Reference proteome</keyword>
<dbReference type="RefSeq" id="WP_217066265.1">
    <property type="nucleotide sequence ID" value="NZ_JAHQCS010000092.1"/>
</dbReference>
<name>A0ABS6JEI4_9BACI</name>
<organism evidence="1 2">
    <name type="scientific">Evansella tamaricis</name>
    <dbReference type="NCBI Taxonomy" id="2069301"/>
    <lineage>
        <taxon>Bacteria</taxon>
        <taxon>Bacillati</taxon>
        <taxon>Bacillota</taxon>
        <taxon>Bacilli</taxon>
        <taxon>Bacillales</taxon>
        <taxon>Bacillaceae</taxon>
        <taxon>Evansella</taxon>
    </lineage>
</organism>
<comment type="caution">
    <text evidence="1">The sequence shown here is derived from an EMBL/GenBank/DDBJ whole genome shotgun (WGS) entry which is preliminary data.</text>
</comment>
<evidence type="ECO:0000313" key="2">
    <source>
        <dbReference type="Proteomes" id="UP000784880"/>
    </source>
</evidence>
<dbReference type="PIRSF" id="PIRSF018637">
    <property type="entry name" value="TrmK"/>
    <property type="match status" value="1"/>
</dbReference>
<dbReference type="PANTHER" id="PTHR38451:SF1">
    <property type="entry name" value="TRNA (ADENINE(22)-N(1))-METHYLTRANSFERASE"/>
    <property type="match status" value="1"/>
</dbReference>